<dbReference type="RefSeq" id="WP_184984561.1">
    <property type="nucleotide sequence ID" value="NZ_BAAALO010000118.1"/>
</dbReference>
<organism evidence="2 3">
    <name type="scientific">Sphaerisporangium rubeum</name>
    <dbReference type="NCBI Taxonomy" id="321317"/>
    <lineage>
        <taxon>Bacteria</taxon>
        <taxon>Bacillati</taxon>
        <taxon>Actinomycetota</taxon>
        <taxon>Actinomycetes</taxon>
        <taxon>Streptosporangiales</taxon>
        <taxon>Streptosporangiaceae</taxon>
        <taxon>Sphaerisporangium</taxon>
    </lineage>
</organism>
<reference evidence="2 3" key="1">
    <citation type="submission" date="2020-08" db="EMBL/GenBank/DDBJ databases">
        <title>Sequencing the genomes of 1000 actinobacteria strains.</title>
        <authorList>
            <person name="Klenk H.-P."/>
        </authorList>
    </citation>
    <scope>NUCLEOTIDE SEQUENCE [LARGE SCALE GENOMIC DNA]</scope>
    <source>
        <strain evidence="2 3">DSM 44936</strain>
    </source>
</reference>
<keyword evidence="1" id="KW-1133">Transmembrane helix</keyword>
<dbReference type="Proteomes" id="UP000555564">
    <property type="component" value="Unassembled WGS sequence"/>
</dbReference>
<keyword evidence="1" id="KW-0472">Membrane</keyword>
<evidence type="ECO:0000256" key="1">
    <source>
        <dbReference type="SAM" id="Phobius"/>
    </source>
</evidence>
<keyword evidence="3" id="KW-1185">Reference proteome</keyword>
<keyword evidence="1" id="KW-0812">Transmembrane</keyword>
<proteinExistence type="predicted"/>
<dbReference type="EMBL" id="JACHIU010000001">
    <property type="protein sequence ID" value="MBB6475322.1"/>
    <property type="molecule type" value="Genomic_DNA"/>
</dbReference>
<feature type="transmembrane region" description="Helical" evidence="1">
    <location>
        <begin position="29"/>
        <end position="48"/>
    </location>
</feature>
<comment type="caution">
    <text evidence="2">The sequence shown here is derived from an EMBL/GenBank/DDBJ whole genome shotgun (WGS) entry which is preliminary data.</text>
</comment>
<protein>
    <submittedName>
        <fullName evidence="2">Uncharacterized protein</fullName>
    </submittedName>
</protein>
<dbReference type="AlphaFoldDB" id="A0A7X0M8F9"/>
<name>A0A7X0M8F9_9ACTN</name>
<evidence type="ECO:0000313" key="2">
    <source>
        <dbReference type="EMBL" id="MBB6475322.1"/>
    </source>
</evidence>
<evidence type="ECO:0000313" key="3">
    <source>
        <dbReference type="Proteomes" id="UP000555564"/>
    </source>
</evidence>
<gene>
    <name evidence="2" type="ORF">BJ992_004753</name>
</gene>
<sequence length="240" mass="27489">MTIISIVADAAAVAALLLSDDVRDWVKQNPFVLFWVTAGLIVVFAVFANRAAARLRKCEGNRIAELQKRDDEHASALRTRDEQLDGLKVEIQNLERRLHPTLRDKDTFAELLKLFPWEKGAMMFLEHGFNAKKWRGVRVDDLYGFTDGWRERFFDDMEVQDVFIEFRSCCENLTVWLGANGFACSDALPNGDYVYEIVPASERQGGWAEYDAVRDEGLEAARNMLEVRRKIERVGRARGL</sequence>
<accession>A0A7X0M8F9</accession>